<accession>A0A2N0I1U2</accession>
<dbReference type="AlphaFoldDB" id="A0A2N0I1U2"/>
<reference evidence="1 2" key="1">
    <citation type="submission" date="2017-11" db="EMBL/GenBank/DDBJ databases">
        <title>Genomic Encyclopedia of Type Strains, Phase III (KMG-III): the genomes of soil and plant-associated and newly described type strains.</title>
        <authorList>
            <person name="Whitman W."/>
        </authorList>
    </citation>
    <scope>NUCLEOTIDE SEQUENCE [LARGE SCALE GENOMIC DNA]</scope>
    <source>
        <strain evidence="1 2">CGMCC 1.12274</strain>
    </source>
</reference>
<dbReference type="OrthoDB" id="163809at2"/>
<dbReference type="EMBL" id="PHUF01000002">
    <property type="protein sequence ID" value="PKB25158.1"/>
    <property type="molecule type" value="Genomic_DNA"/>
</dbReference>
<comment type="caution">
    <text evidence="1">The sequence shown here is derived from an EMBL/GenBank/DDBJ whole genome shotgun (WGS) entry which is preliminary data.</text>
</comment>
<organism evidence="1 2">
    <name type="scientific">Novosphingobium kunmingense</name>
    <dbReference type="NCBI Taxonomy" id="1211806"/>
    <lineage>
        <taxon>Bacteria</taxon>
        <taxon>Pseudomonadati</taxon>
        <taxon>Pseudomonadota</taxon>
        <taxon>Alphaproteobacteria</taxon>
        <taxon>Sphingomonadales</taxon>
        <taxon>Sphingomonadaceae</taxon>
        <taxon>Novosphingobium</taxon>
    </lineage>
</organism>
<name>A0A2N0I1U2_9SPHN</name>
<dbReference type="Proteomes" id="UP000232587">
    <property type="component" value="Unassembled WGS sequence"/>
</dbReference>
<keyword evidence="2" id="KW-1185">Reference proteome</keyword>
<evidence type="ECO:0000313" key="2">
    <source>
        <dbReference type="Proteomes" id="UP000232587"/>
    </source>
</evidence>
<sequence length="130" mass="14042">MRTMRHAIAIPLAVALVLPGCITYRNSSDGITRLRIGETGVVGGPSVTPLTVLEDSRCARDVQCVWAGRVKVTVRIDLGTGSQSRDLVLGEPQQVADGSLTLVEVLPEKRADQTIYPDEYRFGFKFAGGL</sequence>
<evidence type="ECO:0000313" key="1">
    <source>
        <dbReference type="EMBL" id="PKB25158.1"/>
    </source>
</evidence>
<protein>
    <submittedName>
        <fullName evidence="1">Uncharacterized protein</fullName>
    </submittedName>
</protein>
<proteinExistence type="predicted"/>
<gene>
    <name evidence="1" type="ORF">B0I00_0347</name>
</gene>